<evidence type="ECO:0000256" key="1">
    <source>
        <dbReference type="SAM" id="Phobius"/>
    </source>
</evidence>
<gene>
    <name evidence="3" type="ORF">DI536_14555</name>
</gene>
<feature type="transmembrane region" description="Helical" evidence="1">
    <location>
        <begin position="79"/>
        <end position="100"/>
    </location>
</feature>
<dbReference type="PANTHER" id="PTHR19353:SF73">
    <property type="entry name" value="FATTY ACID DESATURASE"/>
    <property type="match status" value="1"/>
</dbReference>
<dbReference type="EMBL" id="QFQP01000011">
    <property type="protein sequence ID" value="PZR12785.1"/>
    <property type="molecule type" value="Genomic_DNA"/>
</dbReference>
<proteinExistence type="predicted"/>
<evidence type="ECO:0000313" key="3">
    <source>
        <dbReference type="EMBL" id="PZR12785.1"/>
    </source>
</evidence>
<dbReference type="GO" id="GO:0016020">
    <property type="term" value="C:membrane"/>
    <property type="evidence" value="ECO:0007669"/>
    <property type="project" value="TreeGrafter"/>
</dbReference>
<dbReference type="GO" id="GO:0016717">
    <property type="term" value="F:oxidoreductase activity, acting on paired donors, with oxidation of a pair of donors resulting in the reduction of molecular oxygen to two molecules of water"/>
    <property type="evidence" value="ECO:0007669"/>
    <property type="project" value="TreeGrafter"/>
</dbReference>
<keyword evidence="1" id="KW-1133">Transmembrane helix</keyword>
<dbReference type="GO" id="GO:0006629">
    <property type="term" value="P:lipid metabolic process"/>
    <property type="evidence" value="ECO:0007669"/>
    <property type="project" value="InterPro"/>
</dbReference>
<sequence>MTPALPAADLPVADAAIAAAVPEAAVAPAVGPRSEKELLVATRVFTEEDKARGWWATVSSLAVLAAFTAGALFSPWWPLRVAFGILEGLTIVRVFCLFHDYQHGAILRQSKLAEAIYWVFGMSILVPPSVWRESHNYHHANNAKMVGSHIGSYPVVTLGMWKAMSPRQRFAYKMIRSPLNIVLAVFTVFTFGMCISAFLRAPKKHWSGLASFVLVYGTAVVAAVFGRFDLWFFGWMIPMWWAAMEGAYLFYAQHNFPGGHIADRRDWTFVKAATDSSSYLVMGPVMNWFTANIGYHHVHHLNAAIPFYRLPEAMEKTPELQNPGTTTFAPKDIKACFELGVFDVEQNKMVGYPSA</sequence>
<dbReference type="PANTHER" id="PTHR19353">
    <property type="entry name" value="FATTY ACID DESATURASE 2"/>
    <property type="match status" value="1"/>
</dbReference>
<evidence type="ECO:0000259" key="2">
    <source>
        <dbReference type="Pfam" id="PF00487"/>
    </source>
</evidence>
<feature type="transmembrane region" description="Helical" evidence="1">
    <location>
        <begin position="53"/>
        <end position="73"/>
    </location>
</feature>
<feature type="transmembrane region" description="Helical" evidence="1">
    <location>
        <begin position="232"/>
        <end position="251"/>
    </location>
</feature>
<feature type="transmembrane region" description="Helical" evidence="1">
    <location>
        <begin position="181"/>
        <end position="199"/>
    </location>
</feature>
<dbReference type="InterPro" id="IPR012171">
    <property type="entry name" value="Fatty_acid_desaturase"/>
</dbReference>
<feature type="transmembrane region" description="Helical" evidence="1">
    <location>
        <begin position="205"/>
        <end position="225"/>
    </location>
</feature>
<dbReference type="Pfam" id="PF00487">
    <property type="entry name" value="FA_desaturase"/>
    <property type="match status" value="1"/>
</dbReference>
<dbReference type="InterPro" id="IPR005804">
    <property type="entry name" value="FA_desaturase_dom"/>
</dbReference>
<organism evidence="3 4">
    <name type="scientific">Archangium gephyra</name>
    <dbReference type="NCBI Taxonomy" id="48"/>
    <lineage>
        <taxon>Bacteria</taxon>
        <taxon>Pseudomonadati</taxon>
        <taxon>Myxococcota</taxon>
        <taxon>Myxococcia</taxon>
        <taxon>Myxococcales</taxon>
        <taxon>Cystobacterineae</taxon>
        <taxon>Archangiaceae</taxon>
        <taxon>Archangium</taxon>
    </lineage>
</organism>
<accession>A0A2W5TNF2</accession>
<keyword evidence="1" id="KW-0812">Transmembrane</keyword>
<reference evidence="3 4" key="1">
    <citation type="submission" date="2017-08" db="EMBL/GenBank/DDBJ databases">
        <title>Infants hospitalized years apart are colonized by the same room-sourced microbial strains.</title>
        <authorList>
            <person name="Brooks B."/>
            <person name="Olm M.R."/>
            <person name="Firek B.A."/>
            <person name="Baker R."/>
            <person name="Thomas B.C."/>
            <person name="Morowitz M.J."/>
            <person name="Banfield J.F."/>
        </authorList>
    </citation>
    <scope>NUCLEOTIDE SEQUENCE [LARGE SCALE GENOMIC DNA]</scope>
    <source>
        <strain evidence="3">S2_003_000_R2_14</strain>
    </source>
</reference>
<evidence type="ECO:0000313" key="4">
    <source>
        <dbReference type="Proteomes" id="UP000249061"/>
    </source>
</evidence>
<comment type="caution">
    <text evidence="3">The sequence shown here is derived from an EMBL/GenBank/DDBJ whole genome shotgun (WGS) entry which is preliminary data.</text>
</comment>
<feature type="domain" description="Fatty acid desaturase" evidence="2">
    <location>
        <begin position="76"/>
        <end position="317"/>
    </location>
</feature>
<dbReference type="AlphaFoldDB" id="A0A2W5TNF2"/>
<protein>
    <submittedName>
        <fullName evidence="3">Fatty acid desaturase</fullName>
    </submittedName>
</protein>
<keyword evidence="1" id="KW-0472">Membrane</keyword>
<name>A0A2W5TNF2_9BACT</name>
<dbReference type="Proteomes" id="UP000249061">
    <property type="component" value="Unassembled WGS sequence"/>
</dbReference>